<dbReference type="PANTHER" id="PTHR47969">
    <property type="entry name" value="CHROMOSOME-ASSOCIATED KINESIN KIF4A-RELATED"/>
    <property type="match status" value="1"/>
</dbReference>
<keyword evidence="5 7" id="KW-0175">Coiled coil</keyword>
<dbReference type="PRINTS" id="PR00380">
    <property type="entry name" value="KINESINHEAVY"/>
</dbReference>
<keyword evidence="11" id="KW-1185">Reference proteome</keyword>
<dbReference type="GO" id="GO:0005875">
    <property type="term" value="C:microtubule associated complex"/>
    <property type="evidence" value="ECO:0007669"/>
    <property type="project" value="TreeGrafter"/>
</dbReference>
<keyword evidence="2" id="KW-0963">Cytoplasm</keyword>
<dbReference type="InterPro" id="IPR036961">
    <property type="entry name" value="Kinesin_motor_dom_sf"/>
</dbReference>
<feature type="coiled-coil region" evidence="7">
    <location>
        <begin position="1072"/>
        <end position="1159"/>
    </location>
</feature>
<dbReference type="InterPro" id="IPR027417">
    <property type="entry name" value="P-loop_NTPase"/>
</dbReference>
<dbReference type="SMART" id="SM00129">
    <property type="entry name" value="KISc"/>
    <property type="match status" value="1"/>
</dbReference>
<evidence type="ECO:0000313" key="11">
    <source>
        <dbReference type="Proteomes" id="UP000799421"/>
    </source>
</evidence>
<feature type="coiled-coil region" evidence="7">
    <location>
        <begin position="470"/>
        <end position="497"/>
    </location>
</feature>
<evidence type="ECO:0000256" key="7">
    <source>
        <dbReference type="SAM" id="Coils"/>
    </source>
</evidence>
<feature type="domain" description="Kinesin motor" evidence="9">
    <location>
        <begin position="31"/>
        <end position="423"/>
    </location>
</feature>
<feature type="region of interest" description="Disordered" evidence="8">
    <location>
        <begin position="1"/>
        <end position="28"/>
    </location>
</feature>
<comment type="similarity">
    <text evidence="6">Belongs to the TRAFAC class myosin-kinesin ATPase superfamily. Kinesin family.</text>
</comment>
<evidence type="ECO:0000256" key="4">
    <source>
        <dbReference type="ARBA" id="ARBA00022840"/>
    </source>
</evidence>
<feature type="binding site" evidence="6">
    <location>
        <begin position="126"/>
        <end position="133"/>
    </location>
    <ligand>
        <name>ATP</name>
        <dbReference type="ChEBI" id="CHEBI:30616"/>
    </ligand>
</feature>
<feature type="coiled-coil region" evidence="7">
    <location>
        <begin position="988"/>
        <end position="1015"/>
    </location>
</feature>
<dbReference type="EMBL" id="MU005976">
    <property type="protein sequence ID" value="KAF2861010.1"/>
    <property type="molecule type" value="Genomic_DNA"/>
</dbReference>
<evidence type="ECO:0000256" key="6">
    <source>
        <dbReference type="PROSITE-ProRule" id="PRU00283"/>
    </source>
</evidence>
<gene>
    <name evidence="10" type="ORF">K470DRAFT_216027</name>
</gene>
<keyword evidence="3 6" id="KW-0547">Nucleotide-binding</keyword>
<dbReference type="PANTHER" id="PTHR47969:SF15">
    <property type="entry name" value="CHROMOSOME-ASSOCIATED KINESIN KIF4A-RELATED"/>
    <property type="match status" value="1"/>
</dbReference>
<dbReference type="SUPFAM" id="SSF52540">
    <property type="entry name" value="P-loop containing nucleoside triphosphate hydrolases"/>
    <property type="match status" value="1"/>
</dbReference>
<dbReference type="InterPro" id="IPR027640">
    <property type="entry name" value="Kinesin-like_fam"/>
</dbReference>
<feature type="region of interest" description="Disordered" evidence="8">
    <location>
        <begin position="677"/>
        <end position="720"/>
    </location>
</feature>
<dbReference type="InterPro" id="IPR019821">
    <property type="entry name" value="Kinesin_motor_CS"/>
</dbReference>
<dbReference type="Proteomes" id="UP000799421">
    <property type="component" value="Unassembled WGS sequence"/>
</dbReference>
<feature type="compositionally biased region" description="Pro residues" evidence="8">
    <location>
        <begin position="1337"/>
        <end position="1350"/>
    </location>
</feature>
<comment type="subcellular location">
    <subcellularLocation>
        <location evidence="1">Cytoplasm</location>
    </subcellularLocation>
</comment>
<dbReference type="GO" id="GO:0007052">
    <property type="term" value="P:mitotic spindle organization"/>
    <property type="evidence" value="ECO:0007669"/>
    <property type="project" value="TreeGrafter"/>
</dbReference>
<dbReference type="InterPro" id="IPR001752">
    <property type="entry name" value="Kinesin_motor_dom"/>
</dbReference>
<feature type="region of interest" description="Disordered" evidence="8">
    <location>
        <begin position="868"/>
        <end position="903"/>
    </location>
</feature>
<dbReference type="PROSITE" id="PS00411">
    <property type="entry name" value="KINESIN_MOTOR_1"/>
    <property type="match status" value="1"/>
</dbReference>
<dbReference type="OrthoDB" id="10252231at2759"/>
<evidence type="ECO:0000313" key="10">
    <source>
        <dbReference type="EMBL" id="KAF2861010.1"/>
    </source>
</evidence>
<feature type="compositionally biased region" description="Polar residues" evidence="8">
    <location>
        <begin position="1355"/>
        <end position="1367"/>
    </location>
</feature>
<evidence type="ECO:0000256" key="5">
    <source>
        <dbReference type="ARBA" id="ARBA00023054"/>
    </source>
</evidence>
<feature type="region of interest" description="Disordered" evidence="8">
    <location>
        <begin position="1311"/>
        <end position="1376"/>
    </location>
</feature>
<reference evidence="10" key="1">
    <citation type="journal article" date="2020" name="Stud. Mycol.">
        <title>101 Dothideomycetes genomes: a test case for predicting lifestyles and emergence of pathogens.</title>
        <authorList>
            <person name="Haridas S."/>
            <person name="Albert R."/>
            <person name="Binder M."/>
            <person name="Bloem J."/>
            <person name="Labutti K."/>
            <person name="Salamov A."/>
            <person name="Andreopoulos B."/>
            <person name="Baker S."/>
            <person name="Barry K."/>
            <person name="Bills G."/>
            <person name="Bluhm B."/>
            <person name="Cannon C."/>
            <person name="Castanera R."/>
            <person name="Culley D."/>
            <person name="Daum C."/>
            <person name="Ezra D."/>
            <person name="Gonzalez J."/>
            <person name="Henrissat B."/>
            <person name="Kuo A."/>
            <person name="Liang C."/>
            <person name="Lipzen A."/>
            <person name="Lutzoni F."/>
            <person name="Magnuson J."/>
            <person name="Mondo S."/>
            <person name="Nolan M."/>
            <person name="Ohm R."/>
            <person name="Pangilinan J."/>
            <person name="Park H.-J."/>
            <person name="Ramirez L."/>
            <person name="Alfaro M."/>
            <person name="Sun H."/>
            <person name="Tritt A."/>
            <person name="Yoshinaga Y."/>
            <person name="Zwiers L.-H."/>
            <person name="Turgeon B."/>
            <person name="Goodwin S."/>
            <person name="Spatafora J."/>
            <person name="Crous P."/>
            <person name="Grigoriev I."/>
        </authorList>
    </citation>
    <scope>NUCLEOTIDE SEQUENCE</scope>
    <source>
        <strain evidence="10">CBS 480.64</strain>
    </source>
</reference>
<evidence type="ECO:0000259" key="9">
    <source>
        <dbReference type="PROSITE" id="PS50067"/>
    </source>
</evidence>
<evidence type="ECO:0000256" key="2">
    <source>
        <dbReference type="ARBA" id="ARBA00022490"/>
    </source>
</evidence>
<proteinExistence type="inferred from homology"/>
<keyword evidence="4 6" id="KW-0067">ATP-binding</keyword>
<feature type="coiled-coil region" evidence="7">
    <location>
        <begin position="1184"/>
        <end position="1260"/>
    </location>
</feature>
<dbReference type="PROSITE" id="PS50067">
    <property type="entry name" value="KINESIN_MOTOR_2"/>
    <property type="match status" value="1"/>
</dbReference>
<feature type="region of interest" description="Disordered" evidence="8">
    <location>
        <begin position="782"/>
        <end position="809"/>
    </location>
</feature>
<feature type="coiled-coil region" evidence="7">
    <location>
        <begin position="925"/>
        <end position="959"/>
    </location>
</feature>
<dbReference type="GO" id="GO:0007018">
    <property type="term" value="P:microtubule-based movement"/>
    <property type="evidence" value="ECO:0007669"/>
    <property type="project" value="InterPro"/>
</dbReference>
<organism evidence="10 11">
    <name type="scientific">Piedraia hortae CBS 480.64</name>
    <dbReference type="NCBI Taxonomy" id="1314780"/>
    <lineage>
        <taxon>Eukaryota</taxon>
        <taxon>Fungi</taxon>
        <taxon>Dikarya</taxon>
        <taxon>Ascomycota</taxon>
        <taxon>Pezizomycotina</taxon>
        <taxon>Dothideomycetes</taxon>
        <taxon>Dothideomycetidae</taxon>
        <taxon>Capnodiales</taxon>
        <taxon>Piedraiaceae</taxon>
        <taxon>Piedraia</taxon>
    </lineage>
</organism>
<feature type="coiled-coil region" evidence="7">
    <location>
        <begin position="615"/>
        <end position="663"/>
    </location>
</feature>
<dbReference type="GO" id="GO:0003777">
    <property type="term" value="F:microtubule motor activity"/>
    <property type="evidence" value="ECO:0007669"/>
    <property type="project" value="InterPro"/>
</dbReference>
<dbReference type="GO" id="GO:0051231">
    <property type="term" value="P:spindle elongation"/>
    <property type="evidence" value="ECO:0007669"/>
    <property type="project" value="TreeGrafter"/>
</dbReference>
<feature type="coiled-coil region" evidence="7">
    <location>
        <begin position="534"/>
        <end position="586"/>
    </location>
</feature>
<evidence type="ECO:0000256" key="3">
    <source>
        <dbReference type="ARBA" id="ARBA00022741"/>
    </source>
</evidence>
<evidence type="ECO:0000256" key="8">
    <source>
        <dbReference type="SAM" id="MobiDB-lite"/>
    </source>
</evidence>
<dbReference type="Gene3D" id="3.40.850.10">
    <property type="entry name" value="Kinesin motor domain"/>
    <property type="match status" value="1"/>
</dbReference>
<evidence type="ECO:0000256" key="1">
    <source>
        <dbReference type="ARBA" id="ARBA00004496"/>
    </source>
</evidence>
<dbReference type="GO" id="GO:0008017">
    <property type="term" value="F:microtubule binding"/>
    <property type="evidence" value="ECO:0007669"/>
    <property type="project" value="InterPro"/>
</dbReference>
<keyword evidence="6" id="KW-0505">Motor protein</keyword>
<dbReference type="GO" id="GO:0005737">
    <property type="term" value="C:cytoplasm"/>
    <property type="evidence" value="ECO:0007669"/>
    <property type="project" value="UniProtKB-SubCell"/>
</dbReference>
<name>A0A6A7C0H5_9PEZI</name>
<dbReference type="GO" id="GO:0005524">
    <property type="term" value="F:ATP binding"/>
    <property type="evidence" value="ECO:0007669"/>
    <property type="project" value="UniProtKB-UniRule"/>
</dbReference>
<accession>A0A6A7C0H5</accession>
<dbReference type="Pfam" id="PF00225">
    <property type="entry name" value="Kinesin"/>
    <property type="match status" value="1"/>
</dbReference>
<protein>
    <submittedName>
        <fullName evidence="10">Kinesin-domain-containing protein</fullName>
    </submittedName>
</protein>
<sequence length="1493" mass="165479">MNTTPQRTPVGRPRRVSTAMTRHSDDEPKTAVNVAVRVRPPIPPSDPRYDLIPPRFRGSTCEVPSQNSLVVQASRDAGGNARQGSKMFLFDHVFDEKATQADIWDYLSGSVESFTSGYNVSILAYGQSGSGKSYTMGTSGPDEQSNVSMAGIVPRAALALFEKLGAGPPKRASAMQLPKRYSAQSLPSYSGQSCSSSYPKSWELKASYVEIYNENPRDLLLPEDTPASQRPQVTIRGGAKGRILLDGLSQWPINSVEDVMNALNFGSSIRQTDSTALNARSSRSHAVFSLYLTQKKGGDATVDKRFSVPVPTAFDGVMVESKLHFVDLAGSERMKDTGATGERAREGIAINGGLAALGKVISQLSTKQTNGFISYRDSRLTRLLQDSLGGNAITYMIACVTPAAFHLNETLNTIHYAQRARAIQSKPEVQLRSDGDSQATMERLRAEVTYLREQLRATTGDRPAESGRREEELQAKLADMEEHYRALRTRHTALVNELSQARDAETVASPSAESDAQARIQRSHAFAVAVDNMAKEYEKTIESLESSLARARSALSQAELDKETQVRHLEQMLHQLQARLQKASERETSHEEYVRDLESRIEGTVDGQERSGSIIADLKKELERARASEKSAEDYIATLEDRLAEAEQDQDAMQQELERLEFVVERQRSVGRLTNLLGELDGSEQTDDGLRPDSPARSVNGSALASTEPDEQPSNKSPAQTDFMADKVENLTQELFDLRSEHEGTLADYDKLQQKYQTALQTLAKLKYGEDDTATPFLVEAGMTDGRQGPSSSRSRPESPSPGVLRSGAEVDGSILTTDAAGGDHLPSDAATMLSKIQTGNVSAMELAASYQTLAQQYESAKAKADELESEMRRSHHRLSVPSTPAQLRRKSEDRLGAKSPKATRAIASLKNMSVETFEDDPERRQGFEQHLNSLEKELQAKTERVQTLERDLGTSRKEVENKSTIISGLTRERSSIAASSGFDIEAVMQMRQKLEESQNHVRSLQERLDEHGADGGVLHKRVEELKASEAQLLATIAGMEKSLQDAQSQEAAFARERAQHAETVSGLQQEVERCKSLANEHTSKLEKSQAEMEEQIRERNLTQQELQTHRDLVANLESQLQVHKEATSTHQDTIESLRAKHARETEELAQAKKALEEEHEGLLLHASKALGVQGKREPVQTRMAALVEEHRELQQRHRKTNGELQMALTTTATLETRNGQLQAKLERVSEREKRSARLVEELEEQLNSNFDSHQRVNNRLSTIQSETEQVRMGMERELDEQKARNAALEVGVPSNCPGGRMTNLTKQQIAAMKRNSAGSEAPARTGSGRKASVTLPTPPPSIPLPPLPSLPNGERTTSPISQSPPASRQANQQQQALLEEQEARLRTVEKHLFAEKQLTSTLEEALVDLETSTNRTKGEMEAYRRKCAQLEEEVVKLRKENSMSKASLQAVEEEREMRLRAERARQALEQRMLELNADGKGKKKKKNALNCF</sequence>